<evidence type="ECO:0000313" key="2">
    <source>
        <dbReference type="Proteomes" id="UP000318758"/>
    </source>
</evidence>
<protein>
    <submittedName>
        <fullName evidence="1">Uncharacterized protein</fullName>
    </submittedName>
</protein>
<evidence type="ECO:0000313" key="1">
    <source>
        <dbReference type="EMBL" id="QDF76222.1"/>
    </source>
</evidence>
<dbReference type="Proteomes" id="UP000318758">
    <property type="component" value="Chromosome"/>
</dbReference>
<reference evidence="1 2" key="1">
    <citation type="submission" date="2019-06" db="EMBL/GenBank/DDBJ databases">
        <title>Complete genome of Shewanella marisflavi ECSMB14101, a mussel settlement-inducing bacterium isolated from East China Sea.</title>
        <authorList>
            <person name="Yang J."/>
            <person name="Liang X."/>
            <person name="Chang R."/>
            <person name="Peng L."/>
        </authorList>
    </citation>
    <scope>NUCLEOTIDE SEQUENCE [LARGE SCALE GENOMIC DNA]</scope>
    <source>
        <strain evidence="1 2">ECSMB14101</strain>
    </source>
</reference>
<organism evidence="1 2">
    <name type="scientific">Shewanella marisflavi</name>
    <dbReference type="NCBI Taxonomy" id="260364"/>
    <lineage>
        <taxon>Bacteria</taxon>
        <taxon>Pseudomonadati</taxon>
        <taxon>Pseudomonadota</taxon>
        <taxon>Gammaproteobacteria</taxon>
        <taxon>Alteromonadales</taxon>
        <taxon>Shewanellaceae</taxon>
        <taxon>Shewanella</taxon>
    </lineage>
</organism>
<sequence>MLKAILHGKAGRVDLNEGESVSWSSLFKAREDLLTSSVFERFAYLSCSLQDYLLTRCFENSHGATPDSFGEFEGITYWPRFTHEHEAGSNQVEPDLIIHFDQCNIIVEVKPPAGGNQYFGQWKKEIESFLQSNSDHEKALYFLAIGRIGQADAKCWAGELLQEFDELKGLAALEWKDVSSHIMEITHIGSPALEPFITKQDGCILLDILEGLGLYGLQTSPFKWSHFIPYPLPKLTLEHRLLQSISLNATNIVVAPLSMSELLANTFQPLDLQSIQPYLKNDIKE</sequence>
<dbReference type="EMBL" id="CP041153">
    <property type="protein sequence ID" value="QDF76222.1"/>
    <property type="molecule type" value="Genomic_DNA"/>
</dbReference>
<name>A0ABX5WP98_9GAMM</name>
<keyword evidence="2" id="KW-1185">Reference proteome</keyword>
<gene>
    <name evidence="1" type="ORF">FGA12_14300</name>
</gene>
<proteinExistence type="predicted"/>
<accession>A0ABX5WP98</accession>
<dbReference type="RefSeq" id="WP_052125761.1">
    <property type="nucleotide sequence ID" value="NZ_CP041153.1"/>
</dbReference>